<evidence type="ECO:0000256" key="2">
    <source>
        <dbReference type="SAM" id="SignalP"/>
    </source>
</evidence>
<evidence type="ECO:0000313" key="5">
    <source>
        <dbReference type="Proteomes" id="UP000319619"/>
    </source>
</evidence>
<comment type="caution">
    <text evidence="4">The sequence shown here is derived from an EMBL/GenBank/DDBJ whole genome shotgun (WGS) entry which is preliminary data.</text>
</comment>
<proteinExistence type="predicted"/>
<dbReference type="Proteomes" id="UP000319619">
    <property type="component" value="Unassembled WGS sequence"/>
</dbReference>
<evidence type="ECO:0000256" key="1">
    <source>
        <dbReference type="SAM" id="MobiDB-lite"/>
    </source>
</evidence>
<feature type="region of interest" description="Disordered" evidence="1">
    <location>
        <begin position="27"/>
        <end position="47"/>
    </location>
</feature>
<dbReference type="PROSITE" id="PS51257">
    <property type="entry name" value="PROKAR_LIPOPROTEIN"/>
    <property type="match status" value="1"/>
</dbReference>
<gene>
    <name evidence="4" type="ORF">CEE37_06890</name>
</gene>
<dbReference type="GO" id="GO:0046872">
    <property type="term" value="F:metal ion binding"/>
    <property type="evidence" value="ECO:0007669"/>
    <property type="project" value="InterPro"/>
</dbReference>
<reference evidence="4 5" key="1">
    <citation type="submission" date="2017-06" db="EMBL/GenBank/DDBJ databases">
        <title>Novel microbial phyla capable of carbon fixation and sulfur reduction in deep-sea sediments.</title>
        <authorList>
            <person name="Huang J."/>
            <person name="Baker B."/>
            <person name="Wang Y."/>
        </authorList>
    </citation>
    <scope>NUCLEOTIDE SEQUENCE [LARGE SCALE GENOMIC DNA]</scope>
    <source>
        <strain evidence="4">B3_LCP</strain>
    </source>
</reference>
<feature type="domain" description="Heavy metal binding" evidence="3">
    <location>
        <begin position="73"/>
        <end position="99"/>
    </location>
</feature>
<name>A0A532V0E8_UNCL8</name>
<evidence type="ECO:0000259" key="3">
    <source>
        <dbReference type="Pfam" id="PF19335"/>
    </source>
</evidence>
<sequence>MNRNSLTLLTIAMLLVSLVMFTTGCTKKDKENEPPASMAQAEQMGHAHQGMVDENGKAKGATMGIILTAESLYICPMHPEIVTDNAKARCPQCGMNLEKMDDESKKALLKSHPKGCVMDPIVVPGDSETGKCAMCKMNLQVITKD</sequence>
<feature type="signal peptide" evidence="2">
    <location>
        <begin position="1"/>
        <end position="21"/>
    </location>
</feature>
<dbReference type="EMBL" id="NJBN01000004">
    <property type="protein sequence ID" value="TKJ40683.1"/>
    <property type="molecule type" value="Genomic_DNA"/>
</dbReference>
<evidence type="ECO:0000313" key="4">
    <source>
        <dbReference type="EMBL" id="TKJ40683.1"/>
    </source>
</evidence>
<dbReference type="AlphaFoldDB" id="A0A532V0E8"/>
<organism evidence="4 5">
    <name type="scientific">candidate division LCP-89 bacterium B3_LCP</name>
    <dbReference type="NCBI Taxonomy" id="2012998"/>
    <lineage>
        <taxon>Bacteria</taxon>
        <taxon>Pseudomonadati</taxon>
        <taxon>Bacteria division LCP-89</taxon>
    </lineage>
</organism>
<feature type="chain" id="PRO_5022102552" description="Heavy metal binding domain-containing protein" evidence="2">
    <location>
        <begin position="22"/>
        <end position="145"/>
    </location>
</feature>
<dbReference type="InterPro" id="IPR045800">
    <property type="entry name" value="HMBD"/>
</dbReference>
<dbReference type="Pfam" id="PF19335">
    <property type="entry name" value="HMBD"/>
    <property type="match status" value="1"/>
</dbReference>
<protein>
    <recommendedName>
        <fullName evidence="3">Heavy metal binding domain-containing protein</fullName>
    </recommendedName>
</protein>
<keyword evidence="2" id="KW-0732">Signal</keyword>
<accession>A0A532V0E8</accession>